<name>A0ABQ8PX27_9AGAR</name>
<reference evidence="1" key="1">
    <citation type="submission" date="2022-08" db="EMBL/GenBank/DDBJ databases">
        <authorList>
            <consortium name="DOE Joint Genome Institute"/>
            <person name="Min B."/>
            <person name="Riley R."/>
            <person name="Sierra-Patev S."/>
            <person name="Naranjo-Ortiz M."/>
            <person name="Looney B."/>
            <person name="Konkel Z."/>
            <person name="Slot J.C."/>
            <person name="Sakamoto Y."/>
            <person name="Steenwyk J.L."/>
            <person name="Rokas A."/>
            <person name="Carro J."/>
            <person name="Camarero S."/>
            <person name="Ferreira P."/>
            <person name="Molpeceres G."/>
            <person name="Ruiz-Duenas F.J."/>
            <person name="Serrano A."/>
            <person name="Henrissat B."/>
            <person name="Drula E."/>
            <person name="Hughes K.W."/>
            <person name="Mata J.L."/>
            <person name="Ishikawa N.K."/>
            <person name="Vargas-Isla R."/>
            <person name="Ushijima S."/>
            <person name="Smith C.A."/>
            <person name="Ahrendt S."/>
            <person name="Andreopoulos W."/>
            <person name="He G."/>
            <person name="Labutti K."/>
            <person name="Lipzen A."/>
            <person name="Ng V."/>
            <person name="Sandor L."/>
            <person name="Barry K."/>
            <person name="Martinez A.T."/>
            <person name="Xiao Y."/>
            <person name="Gibbons J.G."/>
            <person name="Terashima K."/>
            <person name="Hibbett D.S."/>
            <person name="Grigoriev I.V."/>
        </authorList>
    </citation>
    <scope>NUCLEOTIDE SEQUENCE</scope>
    <source>
        <strain evidence="1">TFB10827</strain>
    </source>
</reference>
<comment type="caution">
    <text evidence="1">The sequence shown here is derived from an EMBL/GenBank/DDBJ whole genome shotgun (WGS) entry which is preliminary data.</text>
</comment>
<gene>
    <name evidence="1" type="ORF">F5050DRAFT_1906032</name>
</gene>
<accession>A0ABQ8PX27</accession>
<sequence>MNVFRTNSNITASEQQKYILRGVLKGQRGAVACLTTHPLGFFVASGGEAGTKIWHLPSAKPISCPTGASDRGVTMAIVWLTRADDDDEGLAFGTEHALANSPSSIVQNRFTVKSVKIVKHWPQAVAFGQVGVRGPELWTFGREDGVIYILNDEGKILSKKTTGMVIIRGHAVLNTKDDAIILDDVAQGVALFKMAGSERVKTFEVPHKECRSRNVAFHDGTSTVISGSDHGNVYAFDRRTGDVIDMIYVGVKDWVQSILTVEASGVPLLFVGQSGENVGKTEIQMWEKVNVKSTTNKISSKSVWEDGCWMLLVILSCLFVVENVLNIPILNYFHEWVLKGIETILRK</sequence>
<dbReference type="Gene3D" id="2.130.10.10">
    <property type="entry name" value="YVTN repeat-like/Quinoprotein amine dehydrogenase"/>
    <property type="match status" value="1"/>
</dbReference>
<keyword evidence="2" id="KW-1185">Reference proteome</keyword>
<proteinExistence type="predicted"/>
<dbReference type="Proteomes" id="UP001163828">
    <property type="component" value="Unassembled WGS sequence"/>
</dbReference>
<protein>
    <recommendedName>
        <fullName evidence="3">WD40 repeat-like protein</fullName>
    </recommendedName>
</protein>
<dbReference type="SUPFAM" id="SSF63829">
    <property type="entry name" value="Calcium-dependent phosphotriesterase"/>
    <property type="match status" value="1"/>
</dbReference>
<dbReference type="InterPro" id="IPR015943">
    <property type="entry name" value="WD40/YVTN_repeat-like_dom_sf"/>
</dbReference>
<evidence type="ECO:0000313" key="1">
    <source>
        <dbReference type="EMBL" id="KAJ3990907.1"/>
    </source>
</evidence>
<dbReference type="InterPro" id="IPR001680">
    <property type="entry name" value="WD40_rpt"/>
</dbReference>
<dbReference type="EMBL" id="MU791337">
    <property type="protein sequence ID" value="KAJ3990907.1"/>
    <property type="molecule type" value="Genomic_DNA"/>
</dbReference>
<dbReference type="SMART" id="SM00320">
    <property type="entry name" value="WD40"/>
    <property type="match status" value="2"/>
</dbReference>
<evidence type="ECO:0008006" key="3">
    <source>
        <dbReference type="Google" id="ProtNLM"/>
    </source>
</evidence>
<organism evidence="1 2">
    <name type="scientific">Lentinula boryana</name>
    <dbReference type="NCBI Taxonomy" id="40481"/>
    <lineage>
        <taxon>Eukaryota</taxon>
        <taxon>Fungi</taxon>
        <taxon>Dikarya</taxon>
        <taxon>Basidiomycota</taxon>
        <taxon>Agaricomycotina</taxon>
        <taxon>Agaricomycetes</taxon>
        <taxon>Agaricomycetidae</taxon>
        <taxon>Agaricales</taxon>
        <taxon>Marasmiineae</taxon>
        <taxon>Omphalotaceae</taxon>
        <taxon>Lentinula</taxon>
    </lineage>
</organism>
<evidence type="ECO:0000313" key="2">
    <source>
        <dbReference type="Proteomes" id="UP001163828"/>
    </source>
</evidence>